<dbReference type="SUPFAM" id="SSF49498">
    <property type="entry name" value="alpha-Amylase inhibitor tendamistat"/>
    <property type="match status" value="1"/>
</dbReference>
<comment type="caution">
    <text evidence="2">The sequence shown here is derived from an EMBL/GenBank/DDBJ whole genome shotgun (WGS) entry which is preliminary data.</text>
</comment>
<dbReference type="AlphaFoldDB" id="A0A2T0H0I8"/>
<name>A0A2T0H0I8_ACTMO</name>
<dbReference type="RefSeq" id="WP_106112446.1">
    <property type="nucleotide sequence ID" value="NZ_PVSR01000002.1"/>
</dbReference>
<evidence type="ECO:0000313" key="2">
    <source>
        <dbReference type="EMBL" id="PRW64881.1"/>
    </source>
</evidence>
<gene>
    <name evidence="2" type="ORF">CEP50_03450</name>
</gene>
<evidence type="ECO:0008006" key="4">
    <source>
        <dbReference type="Google" id="ProtNLM"/>
    </source>
</evidence>
<protein>
    <recommendedName>
        <fullName evidence="4">Alpha amylase inhibitor</fullName>
    </recommendedName>
</protein>
<organism evidence="2 3">
    <name type="scientific">Actinopolyspora mortivallis</name>
    <dbReference type="NCBI Taxonomy" id="33906"/>
    <lineage>
        <taxon>Bacteria</taxon>
        <taxon>Bacillati</taxon>
        <taxon>Actinomycetota</taxon>
        <taxon>Actinomycetes</taxon>
        <taxon>Actinopolysporales</taxon>
        <taxon>Actinopolysporaceae</taxon>
        <taxon>Actinopolyspora</taxon>
    </lineage>
</organism>
<evidence type="ECO:0000256" key="1">
    <source>
        <dbReference type="SAM" id="SignalP"/>
    </source>
</evidence>
<sequence>MSTPRFSAALAALALSGITALGALPAATAAPSAHSAETAVSAKETTAPKCITDRQDKGKVYTTVWVTNECKRYYRIKLIMARGADSRCFSIRPGQTRKNVSRGISPYLDRIILC</sequence>
<dbReference type="Proteomes" id="UP000239352">
    <property type="component" value="Unassembled WGS sequence"/>
</dbReference>
<accession>A0A2T0H0I8</accession>
<dbReference type="STRING" id="1050202.GCA_000384035_00580"/>
<dbReference type="Gene3D" id="2.60.40.20">
    <property type="entry name" value="Alpha-amylase inhibitor"/>
    <property type="match status" value="1"/>
</dbReference>
<reference evidence="2 3" key="1">
    <citation type="submission" date="2018-03" db="EMBL/GenBank/DDBJ databases">
        <title>Actinopolyspora mortivallis from Sahara, screening for active biomolecules.</title>
        <authorList>
            <person name="Selama O."/>
            <person name="Wellington E.M.H."/>
            <person name="Hacene H."/>
        </authorList>
    </citation>
    <scope>NUCLEOTIDE SEQUENCE [LARGE SCALE GENOMIC DNA]</scope>
    <source>
        <strain evidence="2 3">M5A</strain>
    </source>
</reference>
<feature type="chain" id="PRO_5038522324" description="Alpha amylase inhibitor" evidence="1">
    <location>
        <begin position="23"/>
        <end position="114"/>
    </location>
</feature>
<keyword evidence="1" id="KW-0732">Signal</keyword>
<feature type="signal peptide" evidence="1">
    <location>
        <begin position="1"/>
        <end position="22"/>
    </location>
</feature>
<dbReference type="InParanoid" id="A0A2T0H0I8"/>
<evidence type="ECO:0000313" key="3">
    <source>
        <dbReference type="Proteomes" id="UP000239352"/>
    </source>
</evidence>
<dbReference type="GO" id="GO:0015066">
    <property type="term" value="F:alpha-amylase inhibitor activity"/>
    <property type="evidence" value="ECO:0007669"/>
    <property type="project" value="InterPro"/>
</dbReference>
<dbReference type="InterPro" id="IPR036379">
    <property type="entry name" value="A-amylase_inhib_sf"/>
</dbReference>
<keyword evidence="3" id="KW-1185">Reference proteome</keyword>
<dbReference type="EMBL" id="PVSR01000002">
    <property type="protein sequence ID" value="PRW64881.1"/>
    <property type="molecule type" value="Genomic_DNA"/>
</dbReference>
<proteinExistence type="predicted"/>